<organism evidence="2 3">
    <name type="scientific">Modicella reniformis</name>
    <dbReference type="NCBI Taxonomy" id="1440133"/>
    <lineage>
        <taxon>Eukaryota</taxon>
        <taxon>Fungi</taxon>
        <taxon>Fungi incertae sedis</taxon>
        <taxon>Mucoromycota</taxon>
        <taxon>Mortierellomycotina</taxon>
        <taxon>Mortierellomycetes</taxon>
        <taxon>Mortierellales</taxon>
        <taxon>Mortierellaceae</taxon>
        <taxon>Modicella</taxon>
    </lineage>
</organism>
<evidence type="ECO:0000313" key="3">
    <source>
        <dbReference type="Proteomes" id="UP000749646"/>
    </source>
</evidence>
<feature type="non-terminal residue" evidence="2">
    <location>
        <position position="1"/>
    </location>
</feature>
<comment type="caution">
    <text evidence="2">The sequence shown here is derived from an EMBL/GenBank/DDBJ whole genome shotgun (WGS) entry which is preliminary data.</text>
</comment>
<dbReference type="Proteomes" id="UP000749646">
    <property type="component" value="Unassembled WGS sequence"/>
</dbReference>
<evidence type="ECO:0000256" key="1">
    <source>
        <dbReference type="ARBA" id="ARBA00010216"/>
    </source>
</evidence>
<dbReference type="PANTHER" id="PTHR47766:SF1">
    <property type="entry name" value="PROTEIN EFR3"/>
    <property type="match status" value="1"/>
</dbReference>
<name>A0A9P6IH28_9FUNG</name>
<dbReference type="PANTHER" id="PTHR47766">
    <property type="entry name" value="PROTEIN EFR3"/>
    <property type="match status" value="1"/>
</dbReference>
<dbReference type="AlphaFoldDB" id="A0A9P6IH28"/>
<evidence type="ECO:0000313" key="2">
    <source>
        <dbReference type="EMBL" id="KAF9916379.1"/>
    </source>
</evidence>
<keyword evidence="3" id="KW-1185">Reference proteome</keyword>
<dbReference type="OrthoDB" id="19232at2759"/>
<gene>
    <name evidence="2" type="primary">EFR3_1</name>
    <name evidence="2" type="ORF">BGZ65_000303</name>
</gene>
<proteinExistence type="inferred from homology"/>
<dbReference type="EMBL" id="JAAAHW010011981">
    <property type="protein sequence ID" value="KAF9916379.1"/>
    <property type="molecule type" value="Genomic_DNA"/>
</dbReference>
<sequence length="137" mass="15365">EKGPKSSELSYLVFYTTSKPAKLTKVGAFIERRVVRDRKKKLSDVHCSLEIIKTLIQNNKAHLNIFSKNIVSIIDALLVDISDLDIVRHCQNVFSCFCAAHDGSTLGVDLEFRTIYDRVVARFAVIATHKGGDNSNR</sequence>
<reference evidence="2" key="1">
    <citation type="journal article" date="2020" name="Fungal Divers.">
        <title>Resolving the Mortierellaceae phylogeny through synthesis of multi-gene phylogenetics and phylogenomics.</title>
        <authorList>
            <person name="Vandepol N."/>
            <person name="Liber J."/>
            <person name="Desiro A."/>
            <person name="Na H."/>
            <person name="Kennedy M."/>
            <person name="Barry K."/>
            <person name="Grigoriev I.V."/>
            <person name="Miller A.N."/>
            <person name="O'Donnell K."/>
            <person name="Stajich J.E."/>
            <person name="Bonito G."/>
        </authorList>
    </citation>
    <scope>NUCLEOTIDE SEQUENCE</scope>
    <source>
        <strain evidence="2">MES-2147</strain>
    </source>
</reference>
<dbReference type="GO" id="GO:0072659">
    <property type="term" value="P:protein localization to plasma membrane"/>
    <property type="evidence" value="ECO:0007669"/>
    <property type="project" value="InterPro"/>
</dbReference>
<dbReference type="InterPro" id="IPR039786">
    <property type="entry name" value="EFR3"/>
</dbReference>
<dbReference type="InterPro" id="IPR049150">
    <property type="entry name" value="EFR3_HEAT-like_rpt"/>
</dbReference>
<protein>
    <submittedName>
        <fullName evidence="2">Plasma membrane localization protein</fullName>
    </submittedName>
</protein>
<accession>A0A9P6IH28</accession>
<comment type="similarity">
    <text evidence="1">Belongs to the EFR3 family.</text>
</comment>
<feature type="non-terminal residue" evidence="2">
    <location>
        <position position="137"/>
    </location>
</feature>
<dbReference type="Pfam" id="PF21072">
    <property type="entry name" value="EFR3"/>
    <property type="match status" value="1"/>
</dbReference>